<dbReference type="Proteomes" id="UP000192223">
    <property type="component" value="Unplaced"/>
</dbReference>
<keyword evidence="2" id="KW-1185">Reference proteome</keyword>
<protein>
    <submittedName>
        <fullName evidence="3">Alpha-tocopherol transfer protein-like</fullName>
    </submittedName>
</protein>
<dbReference type="GO" id="GO:0016020">
    <property type="term" value="C:membrane"/>
    <property type="evidence" value="ECO:0007669"/>
    <property type="project" value="TreeGrafter"/>
</dbReference>
<dbReference type="GO" id="GO:1902936">
    <property type="term" value="F:phosphatidylinositol bisphosphate binding"/>
    <property type="evidence" value="ECO:0007669"/>
    <property type="project" value="TreeGrafter"/>
</dbReference>
<dbReference type="GeneID" id="112904690"/>
<dbReference type="PANTHER" id="PTHR10174:SF234">
    <property type="entry name" value="SD01558P"/>
    <property type="match status" value="1"/>
</dbReference>
<sequence>MIYERGECMPHRTDDAFLLRFLRARYFVLERAHRLFVNYYNFKENNPEIFEGVNLMKLQELGTTNIITVPPYREQTGRRILLYRMGKK</sequence>
<dbReference type="InterPro" id="IPR036273">
    <property type="entry name" value="CRAL/TRIO_N_dom_sf"/>
</dbReference>
<dbReference type="Gene3D" id="1.10.8.20">
    <property type="entry name" value="N-terminal domain of phosphatidylinositol transfer protein sec14p"/>
    <property type="match status" value="1"/>
</dbReference>
<proteinExistence type="predicted"/>
<feature type="domain" description="CRAL/TRIO N-terminal" evidence="1">
    <location>
        <begin position="14"/>
        <end position="39"/>
    </location>
</feature>
<evidence type="ECO:0000313" key="3">
    <source>
        <dbReference type="RefSeq" id="XP_025831185.1"/>
    </source>
</evidence>
<dbReference type="KEGG" id="apln:112904690"/>
<dbReference type="PRINTS" id="PR00180">
    <property type="entry name" value="CRETINALDHBP"/>
</dbReference>
<dbReference type="SMART" id="SM01100">
    <property type="entry name" value="CRAL_TRIO_N"/>
    <property type="match status" value="1"/>
</dbReference>
<evidence type="ECO:0000313" key="2">
    <source>
        <dbReference type="Proteomes" id="UP000192223"/>
    </source>
</evidence>
<dbReference type="InParanoid" id="A0A7F5R0K9"/>
<reference evidence="3" key="1">
    <citation type="submission" date="2025-08" db="UniProtKB">
        <authorList>
            <consortium name="RefSeq"/>
        </authorList>
    </citation>
    <scope>IDENTIFICATION</scope>
    <source>
        <tissue evidence="3">Entire body</tissue>
    </source>
</reference>
<gene>
    <name evidence="3" type="primary">LOC112904690</name>
</gene>
<organism evidence="2 3">
    <name type="scientific">Agrilus planipennis</name>
    <name type="common">Emerald ash borer</name>
    <name type="synonym">Agrilus marcopoli</name>
    <dbReference type="NCBI Taxonomy" id="224129"/>
    <lineage>
        <taxon>Eukaryota</taxon>
        <taxon>Metazoa</taxon>
        <taxon>Ecdysozoa</taxon>
        <taxon>Arthropoda</taxon>
        <taxon>Hexapoda</taxon>
        <taxon>Insecta</taxon>
        <taxon>Pterygota</taxon>
        <taxon>Neoptera</taxon>
        <taxon>Endopterygota</taxon>
        <taxon>Coleoptera</taxon>
        <taxon>Polyphaga</taxon>
        <taxon>Elateriformia</taxon>
        <taxon>Buprestoidea</taxon>
        <taxon>Buprestidae</taxon>
        <taxon>Agrilinae</taxon>
        <taxon>Agrilus</taxon>
    </lineage>
</organism>
<evidence type="ECO:0000259" key="1">
    <source>
        <dbReference type="SMART" id="SM01100"/>
    </source>
</evidence>
<dbReference type="Pfam" id="PF03765">
    <property type="entry name" value="CRAL_TRIO_N"/>
    <property type="match status" value="1"/>
</dbReference>
<dbReference type="PANTHER" id="PTHR10174">
    <property type="entry name" value="ALPHA-TOCOPHEROL TRANSFER PROTEIN-RELATED"/>
    <property type="match status" value="1"/>
</dbReference>
<accession>A0A7F5R0K9</accession>
<dbReference type="RefSeq" id="XP_025831185.1">
    <property type="nucleotide sequence ID" value="XM_025975400.1"/>
</dbReference>
<dbReference type="OrthoDB" id="440711at2759"/>
<dbReference type="InterPro" id="IPR011074">
    <property type="entry name" value="CRAL/TRIO_N_dom"/>
</dbReference>
<name>A0A7F5R0K9_AGRPL</name>
<dbReference type="SUPFAM" id="SSF46938">
    <property type="entry name" value="CRAL/TRIO N-terminal domain"/>
    <property type="match status" value="1"/>
</dbReference>
<dbReference type="AlphaFoldDB" id="A0A7F5R0K9"/>